<sequence>MGELEAKGITAWIQVNEERLECYSPSGSEVGNAPLLNCWIASQAGQTFSVTLSTSRKTLPNDYVAVLKIDGHSLSDRIISRADKKDITCWNGAREGSLRRPFIFASTNVTDDDTLLDNVANPQNSRVGEIKIQIYRITGLHKVVLPNVKQYTLPPVQTVHETSVKATRPLHQISLGEGAPEINGSIIRYSYHGRHECLITFIFKYRPMETLIETGITLAPGHSVGNHYMAKLGSQRSTGGSSGSVTRPVATQPRSPHFKASSQAEVHRVKHESESNMDVQDVKPEIQTIGHLENQERYLMEQLESLRKRKRDNVQDVKTQFPGKFVKTGDGRLWRGG</sequence>
<evidence type="ECO:0000256" key="1">
    <source>
        <dbReference type="SAM" id="Coils"/>
    </source>
</evidence>
<feature type="domain" description="DUF7918" evidence="3">
    <location>
        <begin position="8"/>
        <end position="216"/>
    </location>
</feature>
<dbReference type="PANTHER" id="PTHR36223">
    <property type="entry name" value="BETA-LACTAMASE-TYPE TRANSPEPTIDASE FOLD DOMAIN CONTAINING PROTEIN"/>
    <property type="match status" value="1"/>
</dbReference>
<feature type="coiled-coil region" evidence="1">
    <location>
        <begin position="289"/>
        <end position="320"/>
    </location>
</feature>
<keyword evidence="1" id="KW-0175">Coiled coil</keyword>
<name>A0A8H5BNP0_9AGAR</name>
<protein>
    <recommendedName>
        <fullName evidence="3">DUF7918 domain-containing protein</fullName>
    </recommendedName>
</protein>
<feature type="region of interest" description="Disordered" evidence="2">
    <location>
        <begin position="233"/>
        <end position="259"/>
    </location>
</feature>
<dbReference type="PANTHER" id="PTHR36223:SF1">
    <property type="entry name" value="TRANSCRIPTION ELONGATION FACTOR EAF N-TERMINAL DOMAIN-CONTAINING PROTEIN"/>
    <property type="match status" value="1"/>
</dbReference>
<evidence type="ECO:0000313" key="4">
    <source>
        <dbReference type="EMBL" id="KAF5326687.1"/>
    </source>
</evidence>
<gene>
    <name evidence="4" type="ORF">D9619_003965</name>
</gene>
<proteinExistence type="predicted"/>
<dbReference type="OrthoDB" id="3364132at2759"/>
<evidence type="ECO:0000313" key="5">
    <source>
        <dbReference type="Proteomes" id="UP000567179"/>
    </source>
</evidence>
<dbReference type="Proteomes" id="UP000567179">
    <property type="component" value="Unassembled WGS sequence"/>
</dbReference>
<evidence type="ECO:0000256" key="2">
    <source>
        <dbReference type="SAM" id="MobiDB-lite"/>
    </source>
</evidence>
<dbReference type="EMBL" id="JAACJJ010000014">
    <property type="protein sequence ID" value="KAF5326687.1"/>
    <property type="molecule type" value="Genomic_DNA"/>
</dbReference>
<dbReference type="Pfam" id="PF25534">
    <property type="entry name" value="DUF7918"/>
    <property type="match status" value="1"/>
</dbReference>
<accession>A0A8H5BNP0</accession>
<dbReference type="InterPro" id="IPR057678">
    <property type="entry name" value="DUF7918"/>
</dbReference>
<organism evidence="4 5">
    <name type="scientific">Psilocybe cf. subviscida</name>
    <dbReference type="NCBI Taxonomy" id="2480587"/>
    <lineage>
        <taxon>Eukaryota</taxon>
        <taxon>Fungi</taxon>
        <taxon>Dikarya</taxon>
        <taxon>Basidiomycota</taxon>
        <taxon>Agaricomycotina</taxon>
        <taxon>Agaricomycetes</taxon>
        <taxon>Agaricomycetidae</taxon>
        <taxon>Agaricales</taxon>
        <taxon>Agaricineae</taxon>
        <taxon>Strophariaceae</taxon>
        <taxon>Psilocybe</taxon>
    </lineage>
</organism>
<keyword evidence="5" id="KW-1185">Reference proteome</keyword>
<dbReference type="AlphaFoldDB" id="A0A8H5BNP0"/>
<evidence type="ECO:0000259" key="3">
    <source>
        <dbReference type="Pfam" id="PF25534"/>
    </source>
</evidence>
<reference evidence="4 5" key="1">
    <citation type="journal article" date="2020" name="ISME J.">
        <title>Uncovering the hidden diversity of litter-decomposition mechanisms in mushroom-forming fungi.</title>
        <authorList>
            <person name="Floudas D."/>
            <person name="Bentzer J."/>
            <person name="Ahren D."/>
            <person name="Johansson T."/>
            <person name="Persson P."/>
            <person name="Tunlid A."/>
        </authorList>
    </citation>
    <scope>NUCLEOTIDE SEQUENCE [LARGE SCALE GENOMIC DNA]</scope>
    <source>
        <strain evidence="4 5">CBS 101986</strain>
    </source>
</reference>
<comment type="caution">
    <text evidence="4">The sequence shown here is derived from an EMBL/GenBank/DDBJ whole genome shotgun (WGS) entry which is preliminary data.</text>
</comment>